<dbReference type="PANTHER" id="PTHR47456:SF1">
    <property type="entry name" value="PHD-TYPE DOMAIN-CONTAINING PROTEIN"/>
    <property type="match status" value="1"/>
</dbReference>
<dbReference type="PANTHER" id="PTHR47456">
    <property type="entry name" value="PHD-TYPE DOMAIN-CONTAINING PROTEIN"/>
    <property type="match status" value="1"/>
</dbReference>
<dbReference type="AlphaFoldDB" id="A0A8S3VG08"/>
<proteinExistence type="predicted"/>
<feature type="region of interest" description="Disordered" evidence="1">
    <location>
        <begin position="84"/>
        <end position="115"/>
    </location>
</feature>
<dbReference type="OrthoDB" id="6113703at2759"/>
<comment type="caution">
    <text evidence="2">The sequence shown here is derived from an EMBL/GenBank/DDBJ whole genome shotgun (WGS) entry which is preliminary data.</text>
</comment>
<organism evidence="2 3">
    <name type="scientific">Mytilus edulis</name>
    <name type="common">Blue mussel</name>
    <dbReference type="NCBI Taxonomy" id="6550"/>
    <lineage>
        <taxon>Eukaryota</taxon>
        <taxon>Metazoa</taxon>
        <taxon>Spiralia</taxon>
        <taxon>Lophotrochozoa</taxon>
        <taxon>Mollusca</taxon>
        <taxon>Bivalvia</taxon>
        <taxon>Autobranchia</taxon>
        <taxon>Pteriomorphia</taxon>
        <taxon>Mytilida</taxon>
        <taxon>Mytiloidea</taxon>
        <taxon>Mytilidae</taxon>
        <taxon>Mytilinae</taxon>
        <taxon>Mytilus</taxon>
    </lineage>
</organism>
<dbReference type="Proteomes" id="UP000683360">
    <property type="component" value="Unassembled WGS sequence"/>
</dbReference>
<sequence>MFVSDYSKVTESIDLHENSNTSAFVSQRSENKRRYSTKTFPSDEIVDDKKRIYWSKAWEDGLSIPYDGVPFIIVGHEDFECHHGQNHKGKDGLRVNPHLSQNEDHSYGSRKRKRMIQNTKKMDCPAYIKVKVVVKFPQFKVEGMVSEWQRRELVKKIKHRENLEKEGRFYIFFPSDDQHENHLTGEANCTDIYLTSYDEVRYRPCYMRLKTVLTFVSPATMRSDIDHVIYLSCLWFCTDIGLTGYNEVRVRQFYIHLKIVLIFVSPATMRSDIDHVIDVLRLY</sequence>
<accession>A0A8S3VG08</accession>
<evidence type="ECO:0000313" key="2">
    <source>
        <dbReference type="EMBL" id="CAG2252506.1"/>
    </source>
</evidence>
<dbReference type="Pfam" id="PF15299">
    <property type="entry name" value="ALS2CR8"/>
    <property type="match status" value="1"/>
</dbReference>
<feature type="compositionally biased region" description="Basic and acidic residues" evidence="1">
    <location>
        <begin position="84"/>
        <end position="93"/>
    </location>
</feature>
<keyword evidence="3" id="KW-1185">Reference proteome</keyword>
<evidence type="ECO:0000313" key="3">
    <source>
        <dbReference type="Proteomes" id="UP000683360"/>
    </source>
</evidence>
<dbReference type="InterPro" id="IPR029309">
    <property type="entry name" value="CaRF"/>
</dbReference>
<protein>
    <submittedName>
        <fullName evidence="2">CARF</fullName>
    </submittedName>
</protein>
<gene>
    <name evidence="2" type="ORF">MEDL_64094</name>
</gene>
<name>A0A8S3VG08_MYTED</name>
<evidence type="ECO:0000256" key="1">
    <source>
        <dbReference type="SAM" id="MobiDB-lite"/>
    </source>
</evidence>
<dbReference type="GO" id="GO:0003700">
    <property type="term" value="F:DNA-binding transcription factor activity"/>
    <property type="evidence" value="ECO:0007669"/>
    <property type="project" value="InterPro"/>
</dbReference>
<reference evidence="2" key="1">
    <citation type="submission" date="2021-03" db="EMBL/GenBank/DDBJ databases">
        <authorList>
            <person name="Bekaert M."/>
        </authorList>
    </citation>
    <scope>NUCLEOTIDE SEQUENCE</scope>
</reference>
<dbReference type="EMBL" id="CAJPWZ010003121">
    <property type="protein sequence ID" value="CAG2252506.1"/>
    <property type="molecule type" value="Genomic_DNA"/>
</dbReference>